<evidence type="ECO:0000313" key="3">
    <source>
        <dbReference type="Proteomes" id="UP000494165"/>
    </source>
</evidence>
<name>A0A8S1CIT7_9INSE</name>
<dbReference type="EMBL" id="CADEPI010000037">
    <property type="protein sequence ID" value="CAB3368417.1"/>
    <property type="molecule type" value="Genomic_DNA"/>
</dbReference>
<dbReference type="Proteomes" id="UP000494165">
    <property type="component" value="Unassembled WGS sequence"/>
</dbReference>
<feature type="region of interest" description="Disordered" evidence="1">
    <location>
        <begin position="115"/>
        <end position="138"/>
    </location>
</feature>
<proteinExistence type="predicted"/>
<protein>
    <submittedName>
        <fullName evidence="2">Uncharacterized protein</fullName>
    </submittedName>
</protein>
<accession>A0A8S1CIT7</accession>
<comment type="caution">
    <text evidence="2">The sequence shown here is derived from an EMBL/GenBank/DDBJ whole genome shotgun (WGS) entry which is preliminary data.</text>
</comment>
<evidence type="ECO:0000313" key="2">
    <source>
        <dbReference type="EMBL" id="CAB3368417.1"/>
    </source>
</evidence>
<organism evidence="2 3">
    <name type="scientific">Cloeon dipterum</name>
    <dbReference type="NCBI Taxonomy" id="197152"/>
    <lineage>
        <taxon>Eukaryota</taxon>
        <taxon>Metazoa</taxon>
        <taxon>Ecdysozoa</taxon>
        <taxon>Arthropoda</taxon>
        <taxon>Hexapoda</taxon>
        <taxon>Insecta</taxon>
        <taxon>Pterygota</taxon>
        <taxon>Palaeoptera</taxon>
        <taxon>Ephemeroptera</taxon>
        <taxon>Pisciforma</taxon>
        <taxon>Baetidae</taxon>
        <taxon>Cloeon</taxon>
    </lineage>
</organism>
<gene>
    <name evidence="2" type="ORF">CLODIP_2_CD06820</name>
</gene>
<sequence>MSVLTELPKRCFDLERAFEDSQDEKTAAYFHISISHKKGSKIRVEVDAEVDEEAVRRLIDLGKVRLMREQRQKLHDEWEAVPYDDRYRIKPSRKAPVEDNRNKLLTKVAEQKKAKKCLTDAERKSRKPKLNKSAASAPVKPVGTNKLPFFAQPFLKLKDARVDEDWTRPAPPRYHGLHMHTKCYQKKEPSARWCEKLPIFQRYLSTAEALNGGPLSKHVQRRSQIYDGLCQELMSLEQHQSKLPRVYSPLKTHCYDCQRYANAAEAVFFKSSYQDQNRNAIRSQMPSVALQRKLY</sequence>
<keyword evidence="3" id="KW-1185">Reference proteome</keyword>
<reference evidence="2 3" key="1">
    <citation type="submission" date="2020-04" db="EMBL/GenBank/DDBJ databases">
        <authorList>
            <person name="Alioto T."/>
            <person name="Alioto T."/>
            <person name="Gomez Garrido J."/>
        </authorList>
    </citation>
    <scope>NUCLEOTIDE SEQUENCE [LARGE SCALE GENOMIC DNA]</scope>
</reference>
<dbReference type="AlphaFoldDB" id="A0A8S1CIT7"/>
<evidence type="ECO:0000256" key="1">
    <source>
        <dbReference type="SAM" id="MobiDB-lite"/>
    </source>
</evidence>